<gene>
    <name evidence="9" type="ORF">SAMN05444586_10463</name>
</gene>
<dbReference type="PROSITE" id="PS51384">
    <property type="entry name" value="FAD_FR"/>
    <property type="match status" value="1"/>
</dbReference>
<keyword evidence="9" id="KW-0808">Transferase</keyword>
<dbReference type="Pfam" id="PF00111">
    <property type="entry name" value="Fer2"/>
    <property type="match status" value="1"/>
</dbReference>
<evidence type="ECO:0000259" key="8">
    <source>
        <dbReference type="PROSITE" id="PS51384"/>
    </source>
</evidence>
<evidence type="ECO:0000313" key="9">
    <source>
        <dbReference type="EMBL" id="SFT22159.1"/>
    </source>
</evidence>
<protein>
    <submittedName>
        <fullName evidence="9">Vanillate O-demethylase ferredoxin subunit</fullName>
    </submittedName>
</protein>
<dbReference type="GO" id="GO:0008168">
    <property type="term" value="F:methyltransferase activity"/>
    <property type="evidence" value="ECO:0007669"/>
    <property type="project" value="UniProtKB-KW"/>
</dbReference>
<keyword evidence="6" id="KW-0411">Iron-sulfur</keyword>
<evidence type="ECO:0000256" key="1">
    <source>
        <dbReference type="ARBA" id="ARBA00022630"/>
    </source>
</evidence>
<dbReference type="InterPro" id="IPR017927">
    <property type="entry name" value="FAD-bd_FR_type"/>
</dbReference>
<dbReference type="InterPro" id="IPR017938">
    <property type="entry name" value="Riboflavin_synthase-like_b-brl"/>
</dbReference>
<keyword evidence="10" id="KW-1185">Reference proteome</keyword>
<dbReference type="SUPFAM" id="SSF63380">
    <property type="entry name" value="Riboflavin synthase domain-like"/>
    <property type="match status" value="1"/>
</dbReference>
<evidence type="ECO:0000256" key="3">
    <source>
        <dbReference type="ARBA" id="ARBA00022723"/>
    </source>
</evidence>
<dbReference type="PROSITE" id="PS51085">
    <property type="entry name" value="2FE2S_FER_2"/>
    <property type="match status" value="1"/>
</dbReference>
<dbReference type="InterPro" id="IPR036010">
    <property type="entry name" value="2Fe-2S_ferredoxin-like_sf"/>
</dbReference>
<dbReference type="Gene3D" id="2.40.30.10">
    <property type="entry name" value="Translation factors"/>
    <property type="match status" value="1"/>
</dbReference>
<evidence type="ECO:0000256" key="4">
    <source>
        <dbReference type="ARBA" id="ARBA00023002"/>
    </source>
</evidence>
<proteinExistence type="predicted"/>
<dbReference type="CDD" id="cd06185">
    <property type="entry name" value="PDR_like"/>
    <property type="match status" value="1"/>
</dbReference>
<dbReference type="PROSITE" id="PS00197">
    <property type="entry name" value="2FE2S_FER_1"/>
    <property type="match status" value="1"/>
</dbReference>
<evidence type="ECO:0000259" key="7">
    <source>
        <dbReference type="PROSITE" id="PS51085"/>
    </source>
</evidence>
<feature type="domain" description="2Fe-2S ferredoxin-type" evidence="7">
    <location>
        <begin position="227"/>
        <end position="314"/>
    </location>
</feature>
<dbReference type="Gene3D" id="3.40.50.80">
    <property type="entry name" value="Nucleotide-binding domain of ferredoxin-NADP reductase (FNR) module"/>
    <property type="match status" value="1"/>
</dbReference>
<evidence type="ECO:0000256" key="6">
    <source>
        <dbReference type="ARBA" id="ARBA00023014"/>
    </source>
</evidence>
<organism evidence="9 10">
    <name type="scientific">Acinetobacter bohemicus</name>
    <dbReference type="NCBI Taxonomy" id="1435036"/>
    <lineage>
        <taxon>Bacteria</taxon>
        <taxon>Pseudomonadati</taxon>
        <taxon>Pseudomonadota</taxon>
        <taxon>Gammaproteobacteria</taxon>
        <taxon>Moraxellales</taxon>
        <taxon>Moraxellaceae</taxon>
        <taxon>Acinetobacter</taxon>
    </lineage>
</organism>
<keyword evidence="2" id="KW-0001">2Fe-2S</keyword>
<evidence type="ECO:0000256" key="2">
    <source>
        <dbReference type="ARBA" id="ARBA00022714"/>
    </source>
</evidence>
<accession>A0A1I6W846</accession>
<keyword evidence="4" id="KW-0560">Oxidoreductase</keyword>
<dbReference type="InterPro" id="IPR039261">
    <property type="entry name" value="FNR_nucleotide-bd"/>
</dbReference>
<dbReference type="AlphaFoldDB" id="A0A1I6W846"/>
<reference evidence="10" key="1">
    <citation type="submission" date="2016-10" db="EMBL/GenBank/DDBJ databases">
        <authorList>
            <person name="Varghese N."/>
            <person name="Submissions S."/>
        </authorList>
    </citation>
    <scope>NUCLEOTIDE SEQUENCE [LARGE SCALE GENOMIC DNA]</scope>
    <source>
        <strain evidence="10">ANC 5076</strain>
    </source>
</reference>
<dbReference type="PANTHER" id="PTHR47354">
    <property type="entry name" value="NADH OXIDOREDUCTASE HCR"/>
    <property type="match status" value="1"/>
</dbReference>
<sequence length="314" mass="34866">MDVIIENILPLTSQILGFELVQKDGSDLPAFSAGSHIDVFLQNGITRQYSLANCSSETHRYLIAVLNDENSRGGSRYIHESLNVGDTLKISEPRNLFPIQASTQKAKLFAGGIGITPIYAMAHELSAQNIPFELHYFARSKSALAFATQLHEQFHGQIFFHVDDEPESKADIQNILGIPQSSHHLYVCGPNGFMDFIIQSAENNAWNPEQIHKEHFAAVAQDTSNNGEFSLEIKSTGQRITVVQDQTVVQALQENGYCIPVSCEQGICGTCLTHVIEGEPDHRDMFLTEEEQAMNNQFTPCCSRSKSKILVLDL</sequence>
<keyword evidence="5" id="KW-0408">Iron</keyword>
<name>A0A1I6W846_9GAMM</name>
<feature type="domain" description="FAD-binding FR-type" evidence="8">
    <location>
        <begin position="1"/>
        <end position="100"/>
    </location>
</feature>
<dbReference type="CDD" id="cd00207">
    <property type="entry name" value="fer2"/>
    <property type="match status" value="1"/>
</dbReference>
<dbReference type="Gene3D" id="3.10.20.30">
    <property type="match status" value="1"/>
</dbReference>
<keyword evidence="3" id="KW-0479">Metal-binding</keyword>
<evidence type="ECO:0000256" key="5">
    <source>
        <dbReference type="ARBA" id="ARBA00023004"/>
    </source>
</evidence>
<dbReference type="PANTHER" id="PTHR47354:SF1">
    <property type="entry name" value="CARNITINE MONOOXYGENASE REDUCTASE SUBUNIT"/>
    <property type="match status" value="1"/>
</dbReference>
<dbReference type="InterPro" id="IPR012675">
    <property type="entry name" value="Beta-grasp_dom_sf"/>
</dbReference>
<dbReference type="SUPFAM" id="SSF54292">
    <property type="entry name" value="2Fe-2S ferredoxin-like"/>
    <property type="match status" value="1"/>
</dbReference>
<dbReference type="EMBL" id="FOZU01000046">
    <property type="protein sequence ID" value="SFT22159.1"/>
    <property type="molecule type" value="Genomic_DNA"/>
</dbReference>
<dbReference type="InterPro" id="IPR050415">
    <property type="entry name" value="MRET"/>
</dbReference>
<keyword evidence="9" id="KW-0489">Methyltransferase</keyword>
<dbReference type="Proteomes" id="UP000182827">
    <property type="component" value="Unassembled WGS sequence"/>
</dbReference>
<dbReference type="InterPro" id="IPR001041">
    <property type="entry name" value="2Fe-2S_ferredoxin-type"/>
</dbReference>
<dbReference type="PRINTS" id="PR00409">
    <property type="entry name" value="PHDIOXRDTASE"/>
</dbReference>
<dbReference type="InterPro" id="IPR006058">
    <property type="entry name" value="2Fe2S_fd_BS"/>
</dbReference>
<dbReference type="SUPFAM" id="SSF52343">
    <property type="entry name" value="Ferredoxin reductase-like, C-terminal NADP-linked domain"/>
    <property type="match status" value="1"/>
</dbReference>
<dbReference type="GO" id="GO:0051537">
    <property type="term" value="F:2 iron, 2 sulfur cluster binding"/>
    <property type="evidence" value="ECO:0007669"/>
    <property type="project" value="UniProtKB-KW"/>
</dbReference>
<keyword evidence="1" id="KW-0285">Flavoprotein</keyword>
<evidence type="ECO:0000313" key="10">
    <source>
        <dbReference type="Proteomes" id="UP000182827"/>
    </source>
</evidence>
<dbReference type="GO" id="GO:0046872">
    <property type="term" value="F:metal ion binding"/>
    <property type="evidence" value="ECO:0007669"/>
    <property type="project" value="UniProtKB-KW"/>
</dbReference>
<dbReference type="RefSeq" id="WP_074947715.1">
    <property type="nucleotide sequence ID" value="NZ_FOZU01000046.1"/>
</dbReference>
<dbReference type="GO" id="GO:0016491">
    <property type="term" value="F:oxidoreductase activity"/>
    <property type="evidence" value="ECO:0007669"/>
    <property type="project" value="UniProtKB-KW"/>
</dbReference>
<dbReference type="GO" id="GO:0032259">
    <property type="term" value="P:methylation"/>
    <property type="evidence" value="ECO:0007669"/>
    <property type="project" value="UniProtKB-KW"/>
</dbReference>